<keyword evidence="10" id="KW-1185">Reference proteome</keyword>
<dbReference type="PANTHER" id="PTHR38776">
    <property type="entry name" value="MLTA-INTERACTING PROTEIN-RELATED"/>
    <property type="match status" value="1"/>
</dbReference>
<reference evidence="7" key="1">
    <citation type="submission" date="2019-10" db="EMBL/GenBank/DDBJ databases">
        <authorList>
            <person name="Paulsen S."/>
        </authorList>
    </citation>
    <scope>NUCLEOTIDE SEQUENCE</scope>
    <source>
        <strain evidence="7">LMG 19692</strain>
    </source>
</reference>
<dbReference type="EMBL" id="CP137578">
    <property type="protein sequence ID" value="WOX27077.1"/>
    <property type="molecule type" value="Genomic_DNA"/>
</dbReference>
<organism evidence="7 9">
    <name type="scientific">Pseudoalteromonas maricaloris</name>
    <dbReference type="NCBI Taxonomy" id="184924"/>
    <lineage>
        <taxon>Bacteria</taxon>
        <taxon>Pseudomonadati</taxon>
        <taxon>Pseudomonadota</taxon>
        <taxon>Gammaproteobacteria</taxon>
        <taxon>Alteromonadales</taxon>
        <taxon>Pseudoalteromonadaceae</taxon>
        <taxon>Pseudoalteromonas</taxon>
    </lineage>
</organism>
<accession>A0A8I2H205</accession>
<dbReference type="PANTHER" id="PTHR38776:SF1">
    <property type="entry name" value="MLTA-INTERACTING PROTEIN-RELATED"/>
    <property type="match status" value="1"/>
</dbReference>
<protein>
    <submittedName>
        <fullName evidence="7">MipA/OmpV family protein</fullName>
    </submittedName>
</protein>
<gene>
    <name evidence="7" type="ORF">F9Y85_03190</name>
    <name evidence="8" type="ORF">R5H13_10370</name>
</gene>
<evidence type="ECO:0000313" key="7">
    <source>
        <dbReference type="EMBL" id="NLR20342.1"/>
    </source>
</evidence>
<dbReference type="RefSeq" id="WP_052258383.1">
    <property type="nucleotide sequence ID" value="NZ_CBCSDF010000006.1"/>
</dbReference>
<evidence type="ECO:0000313" key="10">
    <source>
        <dbReference type="Proteomes" id="UP001304419"/>
    </source>
</evidence>
<dbReference type="GO" id="GO:0009279">
    <property type="term" value="C:cell outer membrane"/>
    <property type="evidence" value="ECO:0007669"/>
    <property type="project" value="UniProtKB-SubCell"/>
</dbReference>
<evidence type="ECO:0000256" key="2">
    <source>
        <dbReference type="ARBA" id="ARBA00005722"/>
    </source>
</evidence>
<dbReference type="Proteomes" id="UP000646877">
    <property type="component" value="Unassembled WGS sequence"/>
</dbReference>
<dbReference type="Pfam" id="PF06629">
    <property type="entry name" value="MipA"/>
    <property type="match status" value="1"/>
</dbReference>
<proteinExistence type="inferred from homology"/>
<reference evidence="8 10" key="2">
    <citation type="submission" date="2023-10" db="EMBL/GenBank/DDBJ databases">
        <title>To unveil natural product biosynthetic capacity in Pseudoalteromonas.</title>
        <authorList>
            <person name="Wang J."/>
        </authorList>
    </citation>
    <scope>NUCLEOTIDE SEQUENCE [LARGE SCALE GENOMIC DNA]</scope>
    <source>
        <strain evidence="8 10">DSM 15914</strain>
    </source>
</reference>
<comment type="subcellular location">
    <subcellularLocation>
        <location evidence="1">Cell outer membrane</location>
    </subcellularLocation>
</comment>
<evidence type="ECO:0000256" key="6">
    <source>
        <dbReference type="SAM" id="SignalP"/>
    </source>
</evidence>
<keyword evidence="3 6" id="KW-0732">Signal</keyword>
<name>A0A8I2H205_9GAMM</name>
<evidence type="ECO:0000256" key="1">
    <source>
        <dbReference type="ARBA" id="ARBA00004442"/>
    </source>
</evidence>
<evidence type="ECO:0000256" key="4">
    <source>
        <dbReference type="ARBA" id="ARBA00023136"/>
    </source>
</evidence>
<evidence type="ECO:0000313" key="9">
    <source>
        <dbReference type="Proteomes" id="UP000646877"/>
    </source>
</evidence>
<sequence length="252" mass="28116">MARLLLTITTSLSFFCCSSAFAEQQPQSEALKWGIGGAIIAQDQGYIDIGNETEFVPAIAIQYGDFNLLGPRATYKLYQAEQFEISVGAQLRLDGFEAADSKFFTGMEDRDMSFDAGFEAEYDTSFGEFGFEFMHDVSSTHEGYEASVSYGVPFRFADGRVYPYIAANFQSEDLVDYYYGVRVNEALSSRPYYLGESSTALEVGIQSDWFFGKHHMLKADVSYTSYGDEIKDSPLIDASGNVQVLLGYVYVF</sequence>
<evidence type="ECO:0000256" key="3">
    <source>
        <dbReference type="ARBA" id="ARBA00022729"/>
    </source>
</evidence>
<dbReference type="AlphaFoldDB" id="A0A8I2H205"/>
<evidence type="ECO:0000313" key="8">
    <source>
        <dbReference type="EMBL" id="WOX27077.1"/>
    </source>
</evidence>
<evidence type="ECO:0000256" key="5">
    <source>
        <dbReference type="ARBA" id="ARBA00023237"/>
    </source>
</evidence>
<feature type="signal peptide" evidence="6">
    <location>
        <begin position="1"/>
        <end position="22"/>
    </location>
</feature>
<comment type="similarity">
    <text evidence="2">Belongs to the MipA/OmpV family.</text>
</comment>
<dbReference type="Proteomes" id="UP001304419">
    <property type="component" value="Chromosome 1"/>
</dbReference>
<keyword evidence="4" id="KW-0472">Membrane</keyword>
<dbReference type="EMBL" id="WEIA01000001">
    <property type="protein sequence ID" value="NLR20342.1"/>
    <property type="molecule type" value="Genomic_DNA"/>
</dbReference>
<keyword evidence="5" id="KW-0998">Cell outer membrane</keyword>
<dbReference type="InterPro" id="IPR010583">
    <property type="entry name" value="MipA"/>
</dbReference>
<dbReference type="GeneID" id="98335951"/>
<feature type="chain" id="PRO_5044460516" evidence="6">
    <location>
        <begin position="23"/>
        <end position="252"/>
    </location>
</feature>